<dbReference type="InterPro" id="IPR029063">
    <property type="entry name" value="SAM-dependent_MTases_sf"/>
</dbReference>
<gene>
    <name evidence="2" type="ORF">G1H11_07180</name>
</gene>
<keyword evidence="2" id="KW-0489">Methyltransferase</keyword>
<reference evidence="2 3" key="1">
    <citation type="submission" date="2020-02" db="EMBL/GenBank/DDBJ databases">
        <authorList>
            <person name="Li X.-J."/>
            <person name="Feng X.-M."/>
        </authorList>
    </citation>
    <scope>NUCLEOTIDE SEQUENCE [LARGE SCALE GENOMIC DNA]</scope>
    <source>
        <strain evidence="2 3">CGMCC 4.7225</strain>
    </source>
</reference>
<evidence type="ECO:0000313" key="2">
    <source>
        <dbReference type="EMBL" id="NED95094.1"/>
    </source>
</evidence>
<dbReference type="GO" id="GO:0032259">
    <property type="term" value="P:methylation"/>
    <property type="evidence" value="ECO:0007669"/>
    <property type="project" value="UniProtKB-KW"/>
</dbReference>
<dbReference type="Pfam" id="PF08241">
    <property type="entry name" value="Methyltransf_11"/>
    <property type="match status" value="1"/>
</dbReference>
<evidence type="ECO:0000259" key="1">
    <source>
        <dbReference type="Pfam" id="PF08241"/>
    </source>
</evidence>
<dbReference type="EMBL" id="JAAGOB010000003">
    <property type="protein sequence ID" value="NED95094.1"/>
    <property type="molecule type" value="Genomic_DNA"/>
</dbReference>
<dbReference type="Proteomes" id="UP000469185">
    <property type="component" value="Unassembled WGS sequence"/>
</dbReference>
<organism evidence="2 3">
    <name type="scientific">Phytoactinopolyspora alkaliphila</name>
    <dbReference type="NCBI Taxonomy" id="1783498"/>
    <lineage>
        <taxon>Bacteria</taxon>
        <taxon>Bacillati</taxon>
        <taxon>Actinomycetota</taxon>
        <taxon>Actinomycetes</taxon>
        <taxon>Jiangellales</taxon>
        <taxon>Jiangellaceae</taxon>
        <taxon>Phytoactinopolyspora</taxon>
    </lineage>
</organism>
<name>A0A6N9YJF6_9ACTN</name>
<accession>A0A6N9YJF6</accession>
<keyword evidence="3" id="KW-1185">Reference proteome</keyword>
<sequence length="159" mass="17448">MAKHAHVVALTYETVDGSILGLPTVRGDGRRLPFRDKSFDYVVSNAVIEHLGGKEGARALLAESARVSRRGWAHTTPNRRFPVELHTGIPFLHWLPRSARERAFEALGRPFPLSRYCLFTGRSLHSLGVPADVRRATGFLPAMTLFVTSKTLGSGSVNG</sequence>
<keyword evidence="2" id="KW-0808">Transferase</keyword>
<dbReference type="InterPro" id="IPR013216">
    <property type="entry name" value="Methyltransf_11"/>
</dbReference>
<dbReference type="SUPFAM" id="SSF53335">
    <property type="entry name" value="S-adenosyl-L-methionine-dependent methyltransferases"/>
    <property type="match status" value="1"/>
</dbReference>
<comment type="caution">
    <text evidence="2">The sequence shown here is derived from an EMBL/GenBank/DDBJ whole genome shotgun (WGS) entry which is preliminary data.</text>
</comment>
<proteinExistence type="predicted"/>
<evidence type="ECO:0000313" key="3">
    <source>
        <dbReference type="Proteomes" id="UP000469185"/>
    </source>
</evidence>
<dbReference type="AlphaFoldDB" id="A0A6N9YJF6"/>
<dbReference type="GO" id="GO:0008757">
    <property type="term" value="F:S-adenosylmethionine-dependent methyltransferase activity"/>
    <property type="evidence" value="ECO:0007669"/>
    <property type="project" value="InterPro"/>
</dbReference>
<dbReference type="Gene3D" id="3.40.50.150">
    <property type="entry name" value="Vaccinia Virus protein VP39"/>
    <property type="match status" value="1"/>
</dbReference>
<protein>
    <submittedName>
        <fullName evidence="2">Class I SAM-dependent methyltransferase</fullName>
    </submittedName>
</protein>
<feature type="domain" description="Methyltransferase type 11" evidence="1">
    <location>
        <begin position="22"/>
        <end position="71"/>
    </location>
</feature>